<dbReference type="Proteomes" id="UP000187367">
    <property type="component" value="Unassembled WGS sequence"/>
</dbReference>
<accession>A0A1R1Q8C5</accession>
<protein>
    <submittedName>
        <fullName evidence="4">Phosphoenolpyruvate synthase</fullName>
    </submittedName>
</protein>
<keyword evidence="2" id="KW-0067">ATP-binding</keyword>
<dbReference type="GO" id="GO:0016301">
    <property type="term" value="F:kinase activity"/>
    <property type="evidence" value="ECO:0007669"/>
    <property type="project" value="InterPro"/>
</dbReference>
<dbReference type="Pfam" id="PF01326">
    <property type="entry name" value="PPDK_N"/>
    <property type="match status" value="1"/>
</dbReference>
<comment type="caution">
    <text evidence="4">The sequence shown here is derived from an EMBL/GenBank/DDBJ whole genome shotgun (WGS) entry which is preliminary data.</text>
</comment>
<evidence type="ECO:0000259" key="3">
    <source>
        <dbReference type="Pfam" id="PF01326"/>
    </source>
</evidence>
<keyword evidence="1" id="KW-0547">Nucleotide-binding</keyword>
<gene>
    <name evidence="4" type="ORF">BW143_21345</name>
</gene>
<dbReference type="GO" id="GO:0005524">
    <property type="term" value="F:ATP binding"/>
    <property type="evidence" value="ECO:0007669"/>
    <property type="project" value="UniProtKB-KW"/>
</dbReference>
<keyword evidence="5" id="KW-1185">Reference proteome</keyword>
<organism evidence="4 5">
    <name type="scientific">Bacillus swezeyi</name>
    <dbReference type="NCBI Taxonomy" id="1925020"/>
    <lineage>
        <taxon>Bacteria</taxon>
        <taxon>Bacillati</taxon>
        <taxon>Bacillota</taxon>
        <taxon>Bacilli</taxon>
        <taxon>Bacillales</taxon>
        <taxon>Bacillaceae</taxon>
        <taxon>Bacillus</taxon>
    </lineage>
</organism>
<dbReference type="PANTHER" id="PTHR43615">
    <property type="entry name" value="PHOSPHOENOLPYRUVATE SYNTHASE-RELATED"/>
    <property type="match status" value="1"/>
</dbReference>
<evidence type="ECO:0000313" key="5">
    <source>
        <dbReference type="Proteomes" id="UP000187367"/>
    </source>
</evidence>
<dbReference type="InterPro" id="IPR013815">
    <property type="entry name" value="ATP_grasp_subdomain_1"/>
</dbReference>
<feature type="domain" description="Pyruvate phosphate dikinase AMP/ATP-binding" evidence="3">
    <location>
        <begin position="25"/>
        <end position="323"/>
    </location>
</feature>
<dbReference type="Gene3D" id="3.30.470.20">
    <property type="entry name" value="ATP-grasp fold, B domain"/>
    <property type="match status" value="1"/>
</dbReference>
<evidence type="ECO:0000256" key="1">
    <source>
        <dbReference type="ARBA" id="ARBA00022741"/>
    </source>
</evidence>
<dbReference type="SUPFAM" id="SSF56059">
    <property type="entry name" value="Glutathione synthetase ATP-binding domain-like"/>
    <property type="match status" value="1"/>
</dbReference>
<dbReference type="EMBL" id="MTJL01000053">
    <property type="protein sequence ID" value="OMH98652.1"/>
    <property type="molecule type" value="Genomic_DNA"/>
</dbReference>
<dbReference type="InterPro" id="IPR051549">
    <property type="entry name" value="PEP_Utilizing_Enz"/>
</dbReference>
<proteinExistence type="predicted"/>
<dbReference type="FunFam" id="3.30.1490.20:FF:000010">
    <property type="entry name" value="Phosphoenolpyruvate synthase"/>
    <property type="match status" value="1"/>
</dbReference>
<evidence type="ECO:0000256" key="2">
    <source>
        <dbReference type="ARBA" id="ARBA00022840"/>
    </source>
</evidence>
<dbReference type="InterPro" id="IPR002192">
    <property type="entry name" value="PPDK_AMP/ATP-bd"/>
</dbReference>
<dbReference type="AlphaFoldDB" id="A0A1R1Q8C5"/>
<feature type="non-terminal residue" evidence="4">
    <location>
        <position position="545"/>
    </location>
</feature>
<evidence type="ECO:0000313" key="4">
    <source>
        <dbReference type="EMBL" id="OMH98652.1"/>
    </source>
</evidence>
<dbReference type="PANTHER" id="PTHR43615:SF1">
    <property type="entry name" value="PPDK_N DOMAIN-CONTAINING PROTEIN"/>
    <property type="match status" value="1"/>
</dbReference>
<dbReference type="Gene3D" id="3.30.1490.20">
    <property type="entry name" value="ATP-grasp fold, A domain"/>
    <property type="match status" value="1"/>
</dbReference>
<reference evidence="4 5" key="1">
    <citation type="submission" date="2017-01" db="EMBL/GenBank/DDBJ databases">
        <title>Bacillus phylogenomics.</title>
        <authorList>
            <person name="Dunlap C."/>
        </authorList>
    </citation>
    <scope>NUCLEOTIDE SEQUENCE [LARGE SCALE GENOMIC DNA]</scope>
    <source>
        <strain evidence="4 5">NRRL B-41282</strain>
    </source>
</reference>
<sequence length="545" mass="61092">MKERGGCLLRKYVLGFHEVDKTDLPLVGGKGLNLVALSKIEGIQVPAGFCVTTEAYQHVIDDHQEVGELLDQLSVLKVKDRKRISQISQKIRDVIERAEMADNLEKEIIRCYTKLGEDEAYAVRSSATAEDLPHASFAGQQDTYLNIVGRRAILQHISRCWASLFTERAVIYRIQNGFDHRKVQLAVVVQKMVFPQVSGILFTADPVTFNRKVLSIDASFGLGEALVSGLVSADNYKICEGEIVEKTVSAKKNAVYSLESGGTEEREIEINQQKSQTLTDEEILQLGKWGRRIEAHFESPQDIEWCLADGVFYFVQSRPVTTLFPLPKKNDDRLRIYMSVGHQQMMTEPINPLGMSLFGMISDTEMTCAGGRLFIDLSHDLASSIGRKIVLSSMGKNDPLMYSSLSHFLKRKELVKKLPKGKRMFTLGSEGMPWSLPKEALKIYRKNDTGIVSELMSKAEASVKNAEQRMQNVSGEALFEVIAEDQKEQKKVLYDSRSMAVIMVGLYAVYWINKKMEKWLGEKSAADILSQSVSNNVTSEMGLAL</sequence>
<name>A0A1R1Q8C5_9BACI</name>